<dbReference type="InterPro" id="IPR002656">
    <property type="entry name" value="Acyl_transf_3_dom"/>
</dbReference>
<feature type="transmembrane region" description="Helical" evidence="1">
    <location>
        <begin position="412"/>
        <end position="430"/>
    </location>
</feature>
<dbReference type="Proteomes" id="UP000282674">
    <property type="component" value="Unassembled WGS sequence"/>
</dbReference>
<evidence type="ECO:0000256" key="1">
    <source>
        <dbReference type="SAM" id="Phobius"/>
    </source>
</evidence>
<evidence type="ECO:0000259" key="2">
    <source>
        <dbReference type="Pfam" id="PF01757"/>
    </source>
</evidence>
<gene>
    <name evidence="3" type="ORF">EBO15_14130</name>
</gene>
<sequence>MGLVVSEGGPSAGGGAQRNRYVDLLRVCAIGVVVLGHWLLVDITYRAGHLSGRDALQYLGWARWLTLVMQVMPVFFVVGGYANAVSWTAHRRRQGVWTDWVRGRMLRLLWPTTVYVVVGVLVLAVARVAGVESHDLDRGGWLVALQLWFLPVYLLLIALTPLMLAAHRRWGLAVPVVMAVVAAGVDAAVLGPRLPLIGFANYLLVWGAMHQWGFAWQDGTLTRPRWRCGALAVTGAVVLIAVLAWGLFPIDMIGTGARMGNTSPPSIALLAFAAVQTGLLLAAEPILARVFASPSRWRLVSRLNRTVMIVYLWHMVPVIIVAVALYPTGVMPQPTIGSVAWMVTRMIWVALLVLVLVPLTAVLMWAHRPLRLLPEGLGAAGWWSPILVLCGLAAMVPALARLAISGFAPDGHLPGLVLVIYACGLLAAFCSGRPPSQDRSPATPPSRTAG</sequence>
<accession>A0A3M2M6B6</accession>
<keyword evidence="3" id="KW-0012">Acyltransferase</keyword>
<name>A0A3M2M6B6_9ACTN</name>
<comment type="caution">
    <text evidence="3">The sequence shown here is derived from an EMBL/GenBank/DDBJ whole genome shotgun (WGS) entry which is preliminary data.</text>
</comment>
<organism evidence="3 4">
    <name type="scientific">Actinomadura harenae</name>
    <dbReference type="NCBI Taxonomy" id="2483351"/>
    <lineage>
        <taxon>Bacteria</taxon>
        <taxon>Bacillati</taxon>
        <taxon>Actinomycetota</taxon>
        <taxon>Actinomycetes</taxon>
        <taxon>Streptosporangiales</taxon>
        <taxon>Thermomonosporaceae</taxon>
        <taxon>Actinomadura</taxon>
    </lineage>
</organism>
<feature type="transmembrane region" description="Helical" evidence="1">
    <location>
        <begin position="267"/>
        <end position="287"/>
    </location>
</feature>
<dbReference type="AlphaFoldDB" id="A0A3M2M6B6"/>
<dbReference type="Pfam" id="PF01757">
    <property type="entry name" value="Acyl_transf_3"/>
    <property type="match status" value="1"/>
</dbReference>
<proteinExistence type="predicted"/>
<keyword evidence="4" id="KW-1185">Reference proteome</keyword>
<feature type="transmembrane region" description="Helical" evidence="1">
    <location>
        <begin position="108"/>
        <end position="129"/>
    </location>
</feature>
<feature type="transmembrane region" description="Helical" evidence="1">
    <location>
        <begin position="196"/>
        <end position="216"/>
    </location>
</feature>
<reference evidence="3 4" key="1">
    <citation type="submission" date="2018-10" db="EMBL/GenBank/DDBJ databases">
        <title>Isolation from soil.</title>
        <authorList>
            <person name="Hu J."/>
        </authorList>
    </citation>
    <scope>NUCLEOTIDE SEQUENCE [LARGE SCALE GENOMIC DNA]</scope>
    <source>
        <strain evidence="3 4">NEAU-Ht49</strain>
    </source>
</reference>
<keyword evidence="3" id="KW-0808">Transferase</keyword>
<feature type="domain" description="Acyltransferase 3" evidence="2">
    <location>
        <begin position="19"/>
        <end position="359"/>
    </location>
</feature>
<feature type="transmembrane region" description="Helical" evidence="1">
    <location>
        <begin position="172"/>
        <end position="190"/>
    </location>
</feature>
<evidence type="ECO:0000313" key="4">
    <source>
        <dbReference type="Proteomes" id="UP000282674"/>
    </source>
</evidence>
<protein>
    <submittedName>
        <fullName evidence="3">Acyltransferase</fullName>
    </submittedName>
</protein>
<dbReference type="EMBL" id="RFFG01000021">
    <property type="protein sequence ID" value="RMI44055.1"/>
    <property type="molecule type" value="Genomic_DNA"/>
</dbReference>
<feature type="transmembrane region" description="Helical" evidence="1">
    <location>
        <begin position="377"/>
        <end position="400"/>
    </location>
</feature>
<evidence type="ECO:0000313" key="3">
    <source>
        <dbReference type="EMBL" id="RMI44055.1"/>
    </source>
</evidence>
<keyword evidence="1" id="KW-0472">Membrane</keyword>
<keyword evidence="1" id="KW-1133">Transmembrane helix</keyword>
<feature type="transmembrane region" description="Helical" evidence="1">
    <location>
        <begin position="141"/>
        <end position="165"/>
    </location>
</feature>
<feature type="transmembrane region" description="Helical" evidence="1">
    <location>
        <begin position="24"/>
        <end position="41"/>
    </location>
</feature>
<dbReference type="GO" id="GO:0016747">
    <property type="term" value="F:acyltransferase activity, transferring groups other than amino-acyl groups"/>
    <property type="evidence" value="ECO:0007669"/>
    <property type="project" value="InterPro"/>
</dbReference>
<keyword evidence="1" id="KW-0812">Transmembrane</keyword>
<dbReference type="RefSeq" id="WP_122194832.1">
    <property type="nucleotide sequence ID" value="NZ_JBHSKC010000025.1"/>
</dbReference>
<feature type="transmembrane region" description="Helical" evidence="1">
    <location>
        <begin position="346"/>
        <end position="365"/>
    </location>
</feature>
<feature type="transmembrane region" description="Helical" evidence="1">
    <location>
        <begin position="308"/>
        <end position="326"/>
    </location>
</feature>
<dbReference type="OrthoDB" id="8206682at2"/>
<feature type="transmembrane region" description="Helical" evidence="1">
    <location>
        <begin position="61"/>
        <end position="87"/>
    </location>
</feature>
<feature type="transmembrane region" description="Helical" evidence="1">
    <location>
        <begin position="228"/>
        <end position="247"/>
    </location>
</feature>